<dbReference type="GO" id="GO:0006402">
    <property type="term" value="P:mRNA catabolic process"/>
    <property type="evidence" value="ECO:0007669"/>
    <property type="project" value="TreeGrafter"/>
</dbReference>
<dbReference type="STRING" id="441103.TRN7648_00054"/>
<dbReference type="EMBL" id="CYSE01000001">
    <property type="protein sequence ID" value="CUH74732.1"/>
    <property type="molecule type" value="Genomic_DNA"/>
</dbReference>
<dbReference type="PANTHER" id="PTHR23355">
    <property type="entry name" value="RIBONUCLEASE"/>
    <property type="match status" value="1"/>
</dbReference>
<dbReference type="NCBIfam" id="TIGR00358">
    <property type="entry name" value="3_prime_RNase"/>
    <property type="match status" value="1"/>
</dbReference>
<dbReference type="AlphaFoldDB" id="A0A0P1FZL2"/>
<keyword evidence="3 7" id="KW-0540">Nuclease</keyword>
<comment type="similarity">
    <text evidence="7">Belongs to the RNR ribonuclease family. RNase R subfamily.</text>
</comment>
<dbReference type="InterPro" id="IPR050180">
    <property type="entry name" value="RNR_Ribonuclease"/>
</dbReference>
<dbReference type="InterPro" id="IPR003029">
    <property type="entry name" value="S1_domain"/>
</dbReference>
<comment type="function">
    <text evidence="7">3'-5' exoribonuclease that releases 5'-nucleoside monophosphates and is involved in maturation of structured RNAs.</text>
</comment>
<comment type="catalytic activity">
    <reaction evidence="1 7">
        <text>Exonucleolytic cleavage in the 3'- to 5'-direction to yield nucleoside 5'-phosphates.</text>
        <dbReference type="EC" id="3.1.13.1"/>
    </reaction>
</comment>
<comment type="subcellular location">
    <subcellularLocation>
        <location evidence="7">Cytoplasm</location>
    </subcellularLocation>
</comment>
<evidence type="ECO:0000256" key="3">
    <source>
        <dbReference type="ARBA" id="ARBA00022722"/>
    </source>
</evidence>
<dbReference type="Pfam" id="PF00773">
    <property type="entry name" value="RNB"/>
    <property type="match status" value="1"/>
</dbReference>
<dbReference type="EC" id="3.1.13.1" evidence="7"/>
<feature type="domain" description="S1 motif" evidence="9">
    <location>
        <begin position="642"/>
        <end position="723"/>
    </location>
</feature>
<accession>A0A0P1FZL2</accession>
<evidence type="ECO:0000256" key="6">
    <source>
        <dbReference type="ARBA" id="ARBA00022884"/>
    </source>
</evidence>
<dbReference type="InterPro" id="IPR040476">
    <property type="entry name" value="CSD2"/>
</dbReference>
<dbReference type="InterPro" id="IPR011805">
    <property type="entry name" value="RNase_R"/>
</dbReference>
<feature type="region of interest" description="Disordered" evidence="8">
    <location>
        <begin position="729"/>
        <end position="785"/>
    </location>
</feature>
<evidence type="ECO:0000259" key="9">
    <source>
        <dbReference type="PROSITE" id="PS50126"/>
    </source>
</evidence>
<dbReference type="InterPro" id="IPR012340">
    <property type="entry name" value="NA-bd_OB-fold"/>
</dbReference>
<evidence type="ECO:0000313" key="11">
    <source>
        <dbReference type="Proteomes" id="UP000054935"/>
    </source>
</evidence>
<keyword evidence="11" id="KW-1185">Reference proteome</keyword>
<dbReference type="NCBIfam" id="TIGR02063">
    <property type="entry name" value="RNase_R"/>
    <property type="match status" value="1"/>
</dbReference>
<dbReference type="Pfam" id="PF00575">
    <property type="entry name" value="S1"/>
    <property type="match status" value="1"/>
</dbReference>
<dbReference type="GO" id="GO:0003723">
    <property type="term" value="F:RNA binding"/>
    <property type="evidence" value="ECO:0007669"/>
    <property type="project" value="UniProtKB-UniRule"/>
</dbReference>
<dbReference type="InterPro" id="IPR001900">
    <property type="entry name" value="RNase_II/R"/>
</dbReference>
<proteinExistence type="inferred from homology"/>
<evidence type="ECO:0000313" key="10">
    <source>
        <dbReference type="EMBL" id="CUH74732.1"/>
    </source>
</evidence>
<sequence>MSHDAPLWPCYVASMNRLPTKPEILEWISENPTLTSKRDIAKAFGIKGAARIDLKRVLKELEAEGHLEKRKKTYRDPDRLPPVSVLQVKAPDDNGDLFARPLEWHGEGVEPIVLVIPRASDPALGEGDRILARLQVVHEADHNYEARLIRRVGQTAQKVVGIYRAGSEGGRIVPIDKGSDKEWIVKVDATGGAKDGELVEAEQAGPKGRMGLPFARIVTRLGDPTEPRAVSLIAIHQHGIPDNFPEDVLAEADAQKPAGLSGRTDLRDIPLVTIDPADARDHDDAVFAEPDTDPANKGGFLLWVAIADVAHYVRPGSKLDREARKRGNSSYFPDRVVPMLPDRLSGDLCSLHEGVPRACIAVRMKIDAEGNKLGQTFMRGLMRSPASLNYKEVQAAYDGQPNDKTGPLLDPVIRPLYAAYEALRSARQRRQPLDLDLPERKIVLNDEGKVVSVDFAERMDAHRLIEEFMVLANVAAAETLIAKRTPLLFRVHEEPPVDKLDSLRETAAAAGLTLAKGQVLQTRHLNKLLAEAQGTADDELINMATLRSMTQAYYSPKNFGHFGLALRDYAHFTSPIRRYSDLIVHRALISAHGWGKDGLTPEDMETLEQTGEHISDTERRSMMAERDTTDRYLAAFLSDRIGAEFTGKISGIAKFGVFVKLDETGADGLVPISTLGNEFFHFDRDSGTLMGADTGRILALGMQAKVKLTEAAPVTGGIAFQMLELEGEPFKGGTGGRGRGFGRGRGGPRGPGRPRSGPSPQRKAAKAKKKDAKTKRKVTRQRRQK</sequence>
<organism evidence="10 11">
    <name type="scientific">Tropicibacter naphthalenivorans</name>
    <dbReference type="NCBI Taxonomy" id="441103"/>
    <lineage>
        <taxon>Bacteria</taxon>
        <taxon>Pseudomonadati</taxon>
        <taxon>Pseudomonadota</taxon>
        <taxon>Alphaproteobacteria</taxon>
        <taxon>Rhodobacterales</taxon>
        <taxon>Roseobacteraceae</taxon>
        <taxon>Tropicibacter</taxon>
    </lineage>
</organism>
<dbReference type="SMART" id="SM00955">
    <property type="entry name" value="RNB"/>
    <property type="match status" value="1"/>
</dbReference>
<dbReference type="SUPFAM" id="SSF50249">
    <property type="entry name" value="Nucleic acid-binding proteins"/>
    <property type="match status" value="2"/>
</dbReference>
<evidence type="ECO:0000256" key="8">
    <source>
        <dbReference type="SAM" id="MobiDB-lite"/>
    </source>
</evidence>
<keyword evidence="2 7" id="KW-0963">Cytoplasm</keyword>
<evidence type="ECO:0000256" key="2">
    <source>
        <dbReference type="ARBA" id="ARBA00022490"/>
    </source>
</evidence>
<name>A0A0P1FZL2_9RHOB</name>
<dbReference type="GO" id="GO:0008859">
    <property type="term" value="F:exoribonuclease II activity"/>
    <property type="evidence" value="ECO:0007669"/>
    <property type="project" value="UniProtKB-UniRule"/>
</dbReference>
<dbReference type="SMART" id="SM00316">
    <property type="entry name" value="S1"/>
    <property type="match status" value="1"/>
</dbReference>
<dbReference type="Pfam" id="PF17876">
    <property type="entry name" value="CSD2"/>
    <property type="match status" value="1"/>
</dbReference>
<evidence type="ECO:0000256" key="7">
    <source>
        <dbReference type="HAMAP-Rule" id="MF_01895"/>
    </source>
</evidence>
<feature type="compositionally biased region" description="Gly residues" evidence="8">
    <location>
        <begin position="730"/>
        <end position="750"/>
    </location>
</feature>
<dbReference type="PROSITE" id="PS50126">
    <property type="entry name" value="S1"/>
    <property type="match status" value="1"/>
</dbReference>
<dbReference type="Proteomes" id="UP000054935">
    <property type="component" value="Unassembled WGS sequence"/>
</dbReference>
<protein>
    <recommendedName>
        <fullName evidence="7">Ribonuclease R</fullName>
        <shortName evidence="7">RNase R</shortName>
        <ecNumber evidence="7">3.1.13.1</ecNumber>
    </recommendedName>
</protein>
<dbReference type="PROSITE" id="PS01175">
    <property type="entry name" value="RIBONUCLEASE_II"/>
    <property type="match status" value="1"/>
</dbReference>
<evidence type="ECO:0000256" key="1">
    <source>
        <dbReference type="ARBA" id="ARBA00001849"/>
    </source>
</evidence>
<dbReference type="GO" id="GO:0005829">
    <property type="term" value="C:cytosol"/>
    <property type="evidence" value="ECO:0007669"/>
    <property type="project" value="TreeGrafter"/>
</dbReference>
<feature type="compositionally biased region" description="Basic residues" evidence="8">
    <location>
        <begin position="763"/>
        <end position="785"/>
    </location>
</feature>
<evidence type="ECO:0000256" key="4">
    <source>
        <dbReference type="ARBA" id="ARBA00022801"/>
    </source>
</evidence>
<dbReference type="HAMAP" id="MF_01895">
    <property type="entry name" value="RNase_R"/>
    <property type="match status" value="1"/>
</dbReference>
<evidence type="ECO:0000256" key="5">
    <source>
        <dbReference type="ARBA" id="ARBA00022839"/>
    </source>
</evidence>
<reference evidence="10 11" key="1">
    <citation type="submission" date="2015-09" db="EMBL/GenBank/DDBJ databases">
        <authorList>
            <consortium name="Swine Surveillance"/>
        </authorList>
    </citation>
    <scope>NUCLEOTIDE SEQUENCE [LARGE SCALE GENOMIC DNA]</scope>
    <source>
        <strain evidence="10 11">CECT 7648</strain>
    </source>
</reference>
<dbReference type="InterPro" id="IPR022966">
    <property type="entry name" value="RNase_II/R_CS"/>
</dbReference>
<keyword evidence="6 7" id="KW-0694">RNA-binding</keyword>
<dbReference type="CDD" id="cd04471">
    <property type="entry name" value="S1_RNase_R"/>
    <property type="match status" value="1"/>
</dbReference>
<keyword evidence="4 7" id="KW-0378">Hydrolase</keyword>
<dbReference type="Gene3D" id="2.40.50.140">
    <property type="entry name" value="Nucleic acid-binding proteins"/>
    <property type="match status" value="1"/>
</dbReference>
<keyword evidence="5 7" id="KW-0269">Exonuclease</keyword>
<dbReference type="InterPro" id="IPR004476">
    <property type="entry name" value="RNase_II/RNase_R"/>
</dbReference>
<dbReference type="PANTHER" id="PTHR23355:SF9">
    <property type="entry name" value="DIS3-LIKE EXONUCLEASE 2"/>
    <property type="match status" value="1"/>
</dbReference>
<gene>
    <name evidence="7 10" type="primary">rnr</name>
    <name evidence="10" type="ORF">TRN7648_00054</name>
</gene>